<dbReference type="Gene3D" id="3.40.309.10">
    <property type="entry name" value="Aldehyde Dehydrogenase, Chain A, domain 2"/>
    <property type="match status" value="1"/>
</dbReference>
<name>A0A0V0IWB9_SOLCH</name>
<dbReference type="EMBL" id="GEDG01001599">
    <property type="protein sequence ID" value="JAP36787.1"/>
    <property type="molecule type" value="Transcribed_RNA"/>
</dbReference>
<organism evidence="2">
    <name type="scientific">Solanum chacoense</name>
    <name type="common">Chaco potato</name>
    <dbReference type="NCBI Taxonomy" id="4108"/>
    <lineage>
        <taxon>Eukaryota</taxon>
        <taxon>Viridiplantae</taxon>
        <taxon>Streptophyta</taxon>
        <taxon>Embryophyta</taxon>
        <taxon>Tracheophyta</taxon>
        <taxon>Spermatophyta</taxon>
        <taxon>Magnoliopsida</taxon>
        <taxon>eudicotyledons</taxon>
        <taxon>Gunneridae</taxon>
        <taxon>Pentapetalae</taxon>
        <taxon>asterids</taxon>
        <taxon>lamiids</taxon>
        <taxon>Solanales</taxon>
        <taxon>Solanaceae</taxon>
        <taxon>Solanoideae</taxon>
        <taxon>Solaneae</taxon>
        <taxon>Solanum</taxon>
    </lineage>
</organism>
<dbReference type="InterPro" id="IPR016163">
    <property type="entry name" value="Ald_DH_C"/>
</dbReference>
<reference evidence="2" key="1">
    <citation type="submission" date="2015-12" db="EMBL/GenBank/DDBJ databases">
        <title>Gene expression during late stages of embryo sac development: a critical building block for successful pollen-pistil interactions.</title>
        <authorList>
            <person name="Liu Y."/>
            <person name="Joly V."/>
            <person name="Sabar M."/>
            <person name="Matton D.P."/>
        </authorList>
    </citation>
    <scope>NUCLEOTIDE SEQUENCE</scope>
</reference>
<dbReference type="GO" id="GO:0006574">
    <property type="term" value="P:L-valine catabolic process"/>
    <property type="evidence" value="ECO:0007669"/>
    <property type="project" value="TreeGrafter"/>
</dbReference>
<dbReference type="GO" id="GO:0005739">
    <property type="term" value="C:mitochondrion"/>
    <property type="evidence" value="ECO:0007669"/>
    <property type="project" value="TreeGrafter"/>
</dbReference>
<sequence>MHKGTKVNAGTVPGADLGPVISKQVKERISKLIQAIVDSGAKLVLDARQSCGTKAAFFSLKHLWMTTRFPNMSWATSLVPQYYLISKKTLNVPRRNY</sequence>
<dbReference type="PANTHER" id="PTHR43866:SF3">
    <property type="entry name" value="METHYLMALONATE-SEMIALDEHYDE DEHYDROGENASE [ACYLATING], MITOCHONDRIAL"/>
    <property type="match status" value="1"/>
</dbReference>
<dbReference type="SUPFAM" id="SSF53720">
    <property type="entry name" value="ALDH-like"/>
    <property type="match status" value="1"/>
</dbReference>
<dbReference type="InterPro" id="IPR016161">
    <property type="entry name" value="Ald_DH/histidinol_DH"/>
</dbReference>
<dbReference type="GO" id="GO:0006210">
    <property type="term" value="P:thymine catabolic process"/>
    <property type="evidence" value="ECO:0007669"/>
    <property type="project" value="TreeGrafter"/>
</dbReference>
<dbReference type="AlphaFoldDB" id="A0A0V0IWB9"/>
<dbReference type="PANTHER" id="PTHR43866">
    <property type="entry name" value="MALONATE-SEMIALDEHYDE DEHYDROGENASE"/>
    <property type="match status" value="1"/>
</dbReference>
<evidence type="ECO:0000313" key="2">
    <source>
        <dbReference type="EMBL" id="JAP36787.1"/>
    </source>
</evidence>
<proteinExistence type="inferred from homology"/>
<dbReference type="GO" id="GO:0004491">
    <property type="term" value="F:methylmalonate-semialdehyde dehydrogenase (acylating, NAD) activity"/>
    <property type="evidence" value="ECO:0007669"/>
    <property type="project" value="InterPro"/>
</dbReference>
<comment type="similarity">
    <text evidence="1">Belongs to the aldehyde dehydrogenase family.</text>
</comment>
<dbReference type="InterPro" id="IPR010061">
    <property type="entry name" value="MeMal-semiAld_DH"/>
</dbReference>
<evidence type="ECO:0000256" key="1">
    <source>
        <dbReference type="ARBA" id="ARBA00009986"/>
    </source>
</evidence>
<protein>
    <submittedName>
        <fullName evidence="2">Putative ovule protein</fullName>
    </submittedName>
</protein>
<accession>A0A0V0IWB9</accession>